<sequence>MGAGVRGVNVVGVRSANPKEANFEALYNEEVNFLINQGGGYCSNYPRQGGNQGWARDEGWKDKEWRDRNQMARLKVAGRNRPPRHIRAINFKKDEKATNQYKPDNEGKKPSANRKTNPRDPTVPSWRRGFFTAIHSFLAAHDFDNLSKSAAAESSEEAQGAIVKIPEGHSGHVLSPEGKDQAGGKKEKSAHRREVLRSSTMSPNDLENNDADGWCKTAMNYTKGQIPESIVDSD</sequence>
<proteinExistence type="predicted"/>
<dbReference type="PaxDb" id="4113-PGSC0003DMT400089275"/>
<feature type="region of interest" description="Disordered" evidence="1">
    <location>
        <begin position="166"/>
        <end position="214"/>
    </location>
</feature>
<evidence type="ECO:0008006" key="4">
    <source>
        <dbReference type="Google" id="ProtNLM"/>
    </source>
</evidence>
<dbReference type="EnsemblPlants" id="PGSC0003DMT400089275">
    <property type="protein sequence ID" value="PGSC0003DMT400089275"/>
    <property type="gene ID" value="PGSC0003DMG400038846"/>
</dbReference>
<accession>M1DHU2</accession>
<organism evidence="2 3">
    <name type="scientific">Solanum tuberosum</name>
    <name type="common">Potato</name>
    <dbReference type="NCBI Taxonomy" id="4113"/>
    <lineage>
        <taxon>Eukaryota</taxon>
        <taxon>Viridiplantae</taxon>
        <taxon>Streptophyta</taxon>
        <taxon>Embryophyta</taxon>
        <taxon>Tracheophyta</taxon>
        <taxon>Spermatophyta</taxon>
        <taxon>Magnoliopsida</taxon>
        <taxon>eudicotyledons</taxon>
        <taxon>Gunneridae</taxon>
        <taxon>Pentapetalae</taxon>
        <taxon>asterids</taxon>
        <taxon>lamiids</taxon>
        <taxon>Solanales</taxon>
        <taxon>Solanaceae</taxon>
        <taxon>Solanoideae</taxon>
        <taxon>Solaneae</taxon>
        <taxon>Solanum</taxon>
    </lineage>
</organism>
<dbReference type="HOGENOM" id="CLU_029307_6_0_1"/>
<keyword evidence="3" id="KW-1185">Reference proteome</keyword>
<feature type="compositionally biased region" description="Basic and acidic residues" evidence="1">
    <location>
        <begin position="177"/>
        <end position="196"/>
    </location>
</feature>
<dbReference type="InParanoid" id="M1DHU2"/>
<feature type="region of interest" description="Disordered" evidence="1">
    <location>
        <begin position="77"/>
        <end position="126"/>
    </location>
</feature>
<name>M1DHU2_SOLTU</name>
<dbReference type="AlphaFoldDB" id="M1DHU2"/>
<reference evidence="2" key="2">
    <citation type="submission" date="2015-06" db="UniProtKB">
        <authorList>
            <consortium name="EnsemblPlants"/>
        </authorList>
    </citation>
    <scope>IDENTIFICATION</scope>
    <source>
        <strain evidence="2">DM1-3 516 R44</strain>
    </source>
</reference>
<evidence type="ECO:0000313" key="3">
    <source>
        <dbReference type="Proteomes" id="UP000011115"/>
    </source>
</evidence>
<dbReference type="Proteomes" id="UP000011115">
    <property type="component" value="Unassembled WGS sequence"/>
</dbReference>
<evidence type="ECO:0000256" key="1">
    <source>
        <dbReference type="SAM" id="MobiDB-lite"/>
    </source>
</evidence>
<feature type="compositionally biased region" description="Basic and acidic residues" evidence="1">
    <location>
        <begin position="91"/>
        <end position="109"/>
    </location>
</feature>
<protein>
    <recommendedName>
        <fullName evidence="4">Integrase core domain containing protein</fullName>
    </recommendedName>
</protein>
<feature type="compositionally biased region" description="Basic residues" evidence="1">
    <location>
        <begin position="77"/>
        <end position="87"/>
    </location>
</feature>
<dbReference type="Gramene" id="PGSC0003DMT400089275">
    <property type="protein sequence ID" value="PGSC0003DMT400089275"/>
    <property type="gene ID" value="PGSC0003DMG400038846"/>
</dbReference>
<feature type="compositionally biased region" description="Polar residues" evidence="1">
    <location>
        <begin position="197"/>
        <end position="206"/>
    </location>
</feature>
<reference evidence="3" key="1">
    <citation type="journal article" date="2011" name="Nature">
        <title>Genome sequence and analysis of the tuber crop potato.</title>
        <authorList>
            <consortium name="The Potato Genome Sequencing Consortium"/>
        </authorList>
    </citation>
    <scope>NUCLEOTIDE SEQUENCE [LARGE SCALE GENOMIC DNA]</scope>
    <source>
        <strain evidence="3">cv. DM1-3 516 R44</strain>
    </source>
</reference>
<evidence type="ECO:0000313" key="2">
    <source>
        <dbReference type="EnsemblPlants" id="PGSC0003DMT400089275"/>
    </source>
</evidence>